<dbReference type="AlphaFoldDB" id="A0A3L6KZI6"/>
<proteinExistence type="predicted"/>
<gene>
    <name evidence="2" type="ORF">DPX39_100005600</name>
</gene>
<feature type="domain" description="Retrotransposon hot spot protein,C-terminal" evidence="1">
    <location>
        <begin position="12"/>
        <end position="177"/>
    </location>
</feature>
<dbReference type="EMBL" id="QSBY01000010">
    <property type="protein sequence ID" value="RHW69178.1"/>
    <property type="molecule type" value="Genomic_DNA"/>
</dbReference>
<organism evidence="2 3">
    <name type="scientific">Trypanosoma brucei equiperdum</name>
    <dbReference type="NCBI Taxonomy" id="630700"/>
    <lineage>
        <taxon>Eukaryota</taxon>
        <taxon>Discoba</taxon>
        <taxon>Euglenozoa</taxon>
        <taxon>Kinetoplastea</taxon>
        <taxon>Metakinetoplastina</taxon>
        <taxon>Trypanosomatida</taxon>
        <taxon>Trypanosomatidae</taxon>
        <taxon>Trypanosoma</taxon>
    </lineage>
</organism>
<name>A0A3L6KZI6_9TRYP</name>
<dbReference type="Proteomes" id="UP000266743">
    <property type="component" value="Chromosome 10"/>
</dbReference>
<dbReference type="InterPro" id="IPR006518">
    <property type="entry name" value="Trypano_RHS"/>
</dbReference>
<evidence type="ECO:0000313" key="2">
    <source>
        <dbReference type="EMBL" id="RHW69178.1"/>
    </source>
</evidence>
<dbReference type="NCBIfam" id="TIGR01631">
    <property type="entry name" value="Trypano_RHS"/>
    <property type="match status" value="1"/>
</dbReference>
<dbReference type="InterPro" id="IPR046836">
    <property type="entry name" value="RHS_C"/>
</dbReference>
<protein>
    <submittedName>
        <fullName evidence="2">Retrotransposon hot spot protein</fullName>
    </submittedName>
</protein>
<evidence type="ECO:0000259" key="1">
    <source>
        <dbReference type="Pfam" id="PF07999"/>
    </source>
</evidence>
<accession>A0A3L6KZI6</accession>
<reference evidence="2 3" key="1">
    <citation type="submission" date="2018-09" db="EMBL/GenBank/DDBJ databases">
        <title>whole genome sequence of T. equiperdum IVM-t1 strain.</title>
        <authorList>
            <person name="Suganuma K."/>
        </authorList>
    </citation>
    <scope>NUCLEOTIDE SEQUENCE [LARGE SCALE GENOMIC DNA]</scope>
    <source>
        <strain evidence="2 3">IVM-t1</strain>
    </source>
</reference>
<evidence type="ECO:0000313" key="3">
    <source>
        <dbReference type="Proteomes" id="UP000266743"/>
    </source>
</evidence>
<comment type="caution">
    <text evidence="2">The sequence shown here is derived from an EMBL/GenBank/DDBJ whole genome shotgun (WGS) entry which is preliminary data.</text>
</comment>
<sequence>MKARRKFQKKILLQRLLHYDSELLRIIAYFVKGEAYIFFRATNGLPGRVVFYEEKDGVDAVNALVDEGLLGYIIYDLAKERKIPRPTDFPETWPIIVLTSPDPNGRNNWKEQQSSDFFCMNCYEEVELKAAVAWRRLSKLEVSEITETHIINLENEWKKILGWIKKVGPLPRYALEGDKA</sequence>
<dbReference type="Pfam" id="PF07999">
    <property type="entry name" value="RHSP"/>
    <property type="match status" value="1"/>
</dbReference>